<dbReference type="PANTHER" id="PTHR43252:SF2">
    <property type="entry name" value="TRANSCRIPTION REGULATOR, PADR-LIKE FAMILY"/>
    <property type="match status" value="1"/>
</dbReference>
<evidence type="ECO:0000259" key="2">
    <source>
        <dbReference type="Pfam" id="PF03551"/>
    </source>
</evidence>
<dbReference type="Gene3D" id="1.10.10.10">
    <property type="entry name" value="Winged helix-like DNA-binding domain superfamily/Winged helix DNA-binding domain"/>
    <property type="match status" value="1"/>
</dbReference>
<keyword evidence="4" id="KW-1185">Reference proteome</keyword>
<dbReference type="SUPFAM" id="SSF46785">
    <property type="entry name" value="Winged helix' DNA-binding domain"/>
    <property type="match status" value="1"/>
</dbReference>
<evidence type="ECO:0000313" key="3">
    <source>
        <dbReference type="EMBL" id="EAZ89066.1"/>
    </source>
</evidence>
<dbReference type="AlphaFoldDB" id="A3IWR1"/>
<comment type="caution">
    <text evidence="3">The sequence shown here is derived from an EMBL/GenBank/DDBJ whole genome shotgun (WGS) entry which is preliminary data.</text>
</comment>
<gene>
    <name evidence="3" type="ORF">CY0110_08646</name>
</gene>
<feature type="domain" description="Transcription regulator PadR N-terminal" evidence="2">
    <location>
        <begin position="66"/>
        <end position="134"/>
    </location>
</feature>
<dbReference type="InterPro" id="IPR036388">
    <property type="entry name" value="WH-like_DNA-bd_sf"/>
</dbReference>
<evidence type="ECO:0000256" key="1">
    <source>
        <dbReference type="SAM" id="MobiDB-lite"/>
    </source>
</evidence>
<feature type="compositionally biased region" description="Basic residues" evidence="1">
    <location>
        <begin position="37"/>
        <end position="49"/>
    </location>
</feature>
<feature type="region of interest" description="Disordered" evidence="1">
    <location>
        <begin position="29"/>
        <end position="54"/>
    </location>
</feature>
<proteinExistence type="predicted"/>
<dbReference type="PANTHER" id="PTHR43252">
    <property type="entry name" value="TRANSCRIPTIONAL REGULATOR YQJI"/>
    <property type="match status" value="1"/>
</dbReference>
<dbReference type="RefSeq" id="WP_008277818.1">
    <property type="nucleotide sequence ID" value="NZ_AAXW01000055.1"/>
</dbReference>
<dbReference type="EMBL" id="AAXW01000055">
    <property type="protein sequence ID" value="EAZ89066.1"/>
    <property type="molecule type" value="Genomic_DNA"/>
</dbReference>
<sequence>MLDSYNSYSHQSFRDLESRHRGRKHKAELLFASEHKHPGKGRPRRRGHHLRDGRTRIPRGDIKYLLLSLLAEKPQHGYQLIREIELRWGGFYRPSPGSVYPTLQLLEEGNYLTSEQLEGKKVYTITDSGKELLAQHEPSVSMLDVVEEQPQLIELKTTLRDLKEVITQLTRTGNKTKIEQVVSRLKQLKREIYLMLAEDDS</sequence>
<protein>
    <recommendedName>
        <fullName evidence="2">Transcription regulator PadR N-terminal domain-containing protein</fullName>
    </recommendedName>
</protein>
<reference evidence="3 4" key="1">
    <citation type="submission" date="2007-03" db="EMBL/GenBank/DDBJ databases">
        <authorList>
            <person name="Stal L."/>
            <person name="Ferriera S."/>
            <person name="Johnson J."/>
            <person name="Kravitz S."/>
            <person name="Beeson K."/>
            <person name="Sutton G."/>
            <person name="Rogers Y.-H."/>
            <person name="Friedman R."/>
            <person name="Frazier M."/>
            <person name="Venter J.C."/>
        </authorList>
    </citation>
    <scope>NUCLEOTIDE SEQUENCE [LARGE SCALE GENOMIC DNA]</scope>
    <source>
        <strain evidence="3 4">CCY0110</strain>
    </source>
</reference>
<dbReference type="OrthoDB" id="9814826at2"/>
<organism evidence="3 4">
    <name type="scientific">Crocosphaera chwakensis CCY0110</name>
    <dbReference type="NCBI Taxonomy" id="391612"/>
    <lineage>
        <taxon>Bacteria</taxon>
        <taxon>Bacillati</taxon>
        <taxon>Cyanobacteriota</taxon>
        <taxon>Cyanophyceae</taxon>
        <taxon>Oscillatoriophycideae</taxon>
        <taxon>Chroococcales</taxon>
        <taxon>Aphanothecaceae</taxon>
        <taxon>Crocosphaera</taxon>
        <taxon>Crocosphaera chwakensis</taxon>
    </lineage>
</organism>
<dbReference type="eggNOG" id="COG1695">
    <property type="taxonomic scope" value="Bacteria"/>
</dbReference>
<name>A3IWR1_9CHRO</name>
<evidence type="ECO:0000313" key="4">
    <source>
        <dbReference type="Proteomes" id="UP000003781"/>
    </source>
</evidence>
<dbReference type="InterPro" id="IPR036390">
    <property type="entry name" value="WH_DNA-bd_sf"/>
</dbReference>
<dbReference type="Proteomes" id="UP000003781">
    <property type="component" value="Unassembled WGS sequence"/>
</dbReference>
<dbReference type="Pfam" id="PF03551">
    <property type="entry name" value="PadR"/>
    <property type="match status" value="1"/>
</dbReference>
<accession>A3IWR1</accession>
<dbReference type="InterPro" id="IPR005149">
    <property type="entry name" value="Tscrpt_reg_PadR_N"/>
</dbReference>